<feature type="domain" description="Methyltransferase" evidence="2">
    <location>
        <begin position="52"/>
        <end position="162"/>
    </location>
</feature>
<dbReference type="GO" id="GO:0009234">
    <property type="term" value="P:menaquinone biosynthetic process"/>
    <property type="evidence" value="ECO:0007669"/>
    <property type="project" value="UniProtKB-KW"/>
</dbReference>
<dbReference type="InterPro" id="IPR004033">
    <property type="entry name" value="UbiE/COQ5_MeTrFase"/>
</dbReference>
<organism evidence="3 4">
    <name type="scientific">Candidatus Thiodiazotropha lotti</name>
    <dbReference type="NCBI Taxonomy" id="2792787"/>
    <lineage>
        <taxon>Bacteria</taxon>
        <taxon>Pseudomonadati</taxon>
        <taxon>Pseudomonadota</taxon>
        <taxon>Gammaproteobacteria</taxon>
        <taxon>Chromatiales</taxon>
        <taxon>Sedimenticolaceae</taxon>
        <taxon>Candidatus Thiodiazotropha</taxon>
    </lineage>
</organism>
<sequence length="278" mass="31419">MEHALNNDRSMDTTQYKQTIQSTFDKVSSRYDQNSFFGISAKRLARLLPAADGLQVLDISTGTGSVAIEVAINYPDAQIEAIDLSREMLEFAAKKVQQMRLPNIRFIQSDVDELTYPADRFDVVTCGYAMFFYPDMEASYRAICKTVKPGGQLIGSSFTNAAFNPYAELFLDRLKTKYDLSPPGEIKDRLKTAKNWQALVESSDYTDLEIIEEPIRYPVSVDEWWGLLNSAGYKSLLDQLKPEQLEAFKREHTAEVTAISDNGTIELNTDTLFCRVTL</sequence>
<evidence type="ECO:0000313" key="3">
    <source>
        <dbReference type="EMBL" id="MCG7941191.1"/>
    </source>
</evidence>
<reference evidence="3" key="1">
    <citation type="journal article" date="2021" name="Proc. Natl. Acad. Sci. U.S.A.">
        <title>Global biogeography of chemosynthetic symbionts reveals both localized and globally distributed symbiont groups. .</title>
        <authorList>
            <person name="Osvatic J.T."/>
            <person name="Wilkins L.G.E."/>
            <person name="Leibrecht L."/>
            <person name="Leray M."/>
            <person name="Zauner S."/>
            <person name="Polzin J."/>
            <person name="Camacho Y."/>
            <person name="Gros O."/>
            <person name="van Gils J.A."/>
            <person name="Eisen J.A."/>
            <person name="Petersen J.M."/>
            <person name="Yuen B."/>
        </authorList>
    </citation>
    <scope>NUCLEOTIDE SEQUENCE</scope>
    <source>
        <strain evidence="3">MAGL173</strain>
    </source>
</reference>
<protein>
    <submittedName>
        <fullName evidence="3">Class I SAM-dependent methyltransferase</fullName>
        <ecNumber evidence="3">2.1.1.-</ecNumber>
    </submittedName>
</protein>
<gene>
    <name evidence="3" type="ORF">JAZ04_20355</name>
</gene>
<keyword evidence="3" id="KW-0808">Transferase</keyword>
<proteinExistence type="predicted"/>
<evidence type="ECO:0000259" key="2">
    <source>
        <dbReference type="Pfam" id="PF13847"/>
    </source>
</evidence>
<keyword evidence="1" id="KW-0474">Menaquinone biosynthesis</keyword>
<dbReference type="InterPro" id="IPR025714">
    <property type="entry name" value="Methyltranfer_dom"/>
</dbReference>
<dbReference type="PANTHER" id="PTHR43591">
    <property type="entry name" value="METHYLTRANSFERASE"/>
    <property type="match status" value="1"/>
</dbReference>
<dbReference type="AlphaFoldDB" id="A0A9E4N1N0"/>
<keyword evidence="3" id="KW-0489">Methyltransferase</keyword>
<dbReference type="PROSITE" id="PS51608">
    <property type="entry name" value="SAM_MT_UBIE"/>
    <property type="match status" value="1"/>
</dbReference>
<dbReference type="CDD" id="cd02440">
    <property type="entry name" value="AdoMet_MTases"/>
    <property type="match status" value="1"/>
</dbReference>
<dbReference type="GO" id="GO:0032259">
    <property type="term" value="P:methylation"/>
    <property type="evidence" value="ECO:0007669"/>
    <property type="project" value="UniProtKB-KW"/>
</dbReference>
<dbReference type="SUPFAM" id="SSF53335">
    <property type="entry name" value="S-adenosyl-L-methionine-dependent methyltransferases"/>
    <property type="match status" value="1"/>
</dbReference>
<dbReference type="EMBL" id="JAEPDI010000024">
    <property type="protein sequence ID" value="MCG7941191.1"/>
    <property type="molecule type" value="Genomic_DNA"/>
</dbReference>
<dbReference type="InterPro" id="IPR029063">
    <property type="entry name" value="SAM-dependent_MTases_sf"/>
</dbReference>
<comment type="caution">
    <text evidence="3">The sequence shown here is derived from an EMBL/GenBank/DDBJ whole genome shotgun (WGS) entry which is preliminary data.</text>
</comment>
<dbReference type="Pfam" id="PF13847">
    <property type="entry name" value="Methyltransf_31"/>
    <property type="match status" value="1"/>
</dbReference>
<evidence type="ECO:0000256" key="1">
    <source>
        <dbReference type="ARBA" id="ARBA00022428"/>
    </source>
</evidence>
<dbReference type="Gene3D" id="3.40.50.150">
    <property type="entry name" value="Vaccinia Virus protein VP39"/>
    <property type="match status" value="1"/>
</dbReference>
<dbReference type="Proteomes" id="UP000886687">
    <property type="component" value="Unassembled WGS sequence"/>
</dbReference>
<name>A0A9E4N1N0_9GAMM</name>
<dbReference type="GO" id="GO:0008168">
    <property type="term" value="F:methyltransferase activity"/>
    <property type="evidence" value="ECO:0007669"/>
    <property type="project" value="UniProtKB-KW"/>
</dbReference>
<evidence type="ECO:0000313" key="4">
    <source>
        <dbReference type="Proteomes" id="UP000886687"/>
    </source>
</evidence>
<dbReference type="EC" id="2.1.1.-" evidence="3"/>
<accession>A0A9E4N1N0</accession>